<evidence type="ECO:0000313" key="4">
    <source>
        <dbReference type="Proteomes" id="UP001558353"/>
    </source>
</evidence>
<name>A0ABV3UVU5_9CORY</name>
<feature type="compositionally biased region" description="Basic and acidic residues" evidence="1">
    <location>
        <begin position="105"/>
        <end position="122"/>
    </location>
</feature>
<comment type="caution">
    <text evidence="3">The sequence shown here is derived from an EMBL/GenBank/DDBJ whole genome shotgun (WGS) entry which is preliminary data.</text>
</comment>
<evidence type="ECO:0000313" key="3">
    <source>
        <dbReference type="EMBL" id="MEX3528699.1"/>
    </source>
</evidence>
<keyword evidence="2" id="KW-1133">Transmembrane helix</keyword>
<sequence>MPQAMEIWNAAAAEAAMDVTLLAQNPVGPMGADFGKASPIGLLVIVLLLVVILLIGVDLTRRMKRMRRRRAFAEEHGMDPFDIEGIDRAMADHESSGGLDGEAIVEDRFSGEPELRERRSKD</sequence>
<feature type="transmembrane region" description="Helical" evidence="2">
    <location>
        <begin position="40"/>
        <end position="60"/>
    </location>
</feature>
<protein>
    <submittedName>
        <fullName evidence="3">Uncharacterized protein</fullName>
    </submittedName>
</protein>
<proteinExistence type="predicted"/>
<keyword evidence="2" id="KW-0812">Transmembrane</keyword>
<keyword evidence="4" id="KW-1185">Reference proteome</keyword>
<accession>A0ABV3UVU5</accession>
<gene>
    <name evidence="3" type="ORF">VVR64_06425</name>
</gene>
<evidence type="ECO:0000256" key="1">
    <source>
        <dbReference type="SAM" id="MobiDB-lite"/>
    </source>
</evidence>
<feature type="region of interest" description="Disordered" evidence="1">
    <location>
        <begin position="92"/>
        <end position="122"/>
    </location>
</feature>
<evidence type="ECO:0000256" key="2">
    <source>
        <dbReference type="SAM" id="Phobius"/>
    </source>
</evidence>
<organism evidence="3 4">
    <name type="scientific">Corynebacterium xerosis</name>
    <dbReference type="NCBI Taxonomy" id="1725"/>
    <lineage>
        <taxon>Bacteria</taxon>
        <taxon>Bacillati</taxon>
        <taxon>Actinomycetota</taxon>
        <taxon>Actinomycetes</taxon>
        <taxon>Mycobacteriales</taxon>
        <taxon>Corynebacteriaceae</taxon>
        <taxon>Corynebacterium</taxon>
    </lineage>
</organism>
<dbReference type="RefSeq" id="WP_205588586.1">
    <property type="nucleotide sequence ID" value="NZ_CP032788.1"/>
</dbReference>
<dbReference type="EMBL" id="JAYWMA010000005">
    <property type="protein sequence ID" value="MEX3528699.1"/>
    <property type="molecule type" value="Genomic_DNA"/>
</dbReference>
<keyword evidence="2" id="KW-0472">Membrane</keyword>
<dbReference type="Proteomes" id="UP001558353">
    <property type="component" value="Unassembled WGS sequence"/>
</dbReference>
<reference evidence="3 4" key="1">
    <citation type="journal article" date="2024" name="Fungal Genet. Biol.">
        <title>The porcine skin microbiome exhibits broad fungal antagonism.</title>
        <authorList>
            <person name="De La Cruz K.F."/>
            <person name="Townsend E.C."/>
            <person name="Alex Cheong J.Z."/>
            <person name="Salamzade R."/>
            <person name="Liu A."/>
            <person name="Sandstrom S."/>
            <person name="Davila E."/>
            <person name="Huang L."/>
            <person name="Xu K.H."/>
            <person name="Wu S.Y."/>
            <person name="Meudt J.J."/>
            <person name="Shanmuganayagam D."/>
            <person name="Gibson A.L.F."/>
            <person name="Kalan L.R."/>
        </authorList>
    </citation>
    <scope>NUCLEOTIDE SEQUENCE [LARGE SCALE GENOMIC DNA]</scope>
    <source>
        <strain evidence="3 4">LK2569</strain>
    </source>
</reference>